<comment type="caution">
    <text evidence="1">The sequence shown here is derived from an EMBL/GenBank/DDBJ whole genome shotgun (WGS) entry which is preliminary data.</text>
</comment>
<reference evidence="1" key="2">
    <citation type="journal article" date="2021" name="PeerJ">
        <title>Extensive microbial diversity within the chicken gut microbiome revealed by metagenomics and culture.</title>
        <authorList>
            <person name="Gilroy R."/>
            <person name="Ravi A."/>
            <person name="Getino M."/>
            <person name="Pursley I."/>
            <person name="Horton D.L."/>
            <person name="Alikhan N.F."/>
            <person name="Baker D."/>
            <person name="Gharbi K."/>
            <person name="Hall N."/>
            <person name="Watson M."/>
            <person name="Adriaenssens E.M."/>
            <person name="Foster-Nyarko E."/>
            <person name="Jarju S."/>
            <person name="Secka A."/>
            <person name="Antonio M."/>
            <person name="Oren A."/>
            <person name="Chaudhuri R.R."/>
            <person name="La Ragione R."/>
            <person name="Hildebrand F."/>
            <person name="Pallen M.J."/>
        </authorList>
    </citation>
    <scope>NUCLEOTIDE SEQUENCE</scope>
    <source>
        <strain evidence="1">ChiBcec15-4380</strain>
    </source>
</reference>
<accession>A0A9D1DGQ4</accession>
<protein>
    <submittedName>
        <fullName evidence="1">Uncharacterized protein</fullName>
    </submittedName>
</protein>
<dbReference type="Proteomes" id="UP000824239">
    <property type="component" value="Unassembled WGS sequence"/>
</dbReference>
<proteinExistence type="predicted"/>
<name>A0A9D1DGQ4_9FIRM</name>
<dbReference type="AlphaFoldDB" id="A0A9D1DGQ4"/>
<sequence>MTQITLNNQTYDATVSGTSRDTAWGNRESKSITLAMDYETAMATFVDDVPWSILYQGPDYYDPETQQMVTPPVKEYDNSDYCLAGDVTDHRDGTITVKMGKPTAAEINQILMEAMTR</sequence>
<reference evidence="1" key="1">
    <citation type="submission" date="2020-10" db="EMBL/GenBank/DDBJ databases">
        <authorList>
            <person name="Gilroy R."/>
        </authorList>
    </citation>
    <scope>NUCLEOTIDE SEQUENCE</scope>
    <source>
        <strain evidence="1">ChiBcec15-4380</strain>
    </source>
</reference>
<dbReference type="EMBL" id="DVHE01000022">
    <property type="protein sequence ID" value="HIR50293.1"/>
    <property type="molecule type" value="Genomic_DNA"/>
</dbReference>
<evidence type="ECO:0000313" key="2">
    <source>
        <dbReference type="Proteomes" id="UP000824239"/>
    </source>
</evidence>
<organism evidence="1 2">
    <name type="scientific">Candidatus Avoscillospira avicola</name>
    <dbReference type="NCBI Taxonomy" id="2840706"/>
    <lineage>
        <taxon>Bacteria</taxon>
        <taxon>Bacillati</taxon>
        <taxon>Bacillota</taxon>
        <taxon>Clostridia</taxon>
        <taxon>Eubacteriales</taxon>
        <taxon>Oscillospiraceae</taxon>
        <taxon>Oscillospiraceae incertae sedis</taxon>
        <taxon>Candidatus Avoscillospira</taxon>
    </lineage>
</organism>
<evidence type="ECO:0000313" key="1">
    <source>
        <dbReference type="EMBL" id="HIR50293.1"/>
    </source>
</evidence>
<gene>
    <name evidence="1" type="ORF">IAA53_03255</name>
</gene>